<evidence type="ECO:0000313" key="2">
    <source>
        <dbReference type="Proteomes" id="UP000194474"/>
    </source>
</evidence>
<keyword evidence="2" id="KW-1185">Reference proteome</keyword>
<accession>A0A1Y6F7B2</accession>
<dbReference type="OrthoDB" id="7838592at2"/>
<protein>
    <submittedName>
        <fullName evidence="1">Three-Cys-motif partner protein</fullName>
    </submittedName>
</protein>
<dbReference type="InterPro" id="IPR031009">
    <property type="entry name" value="Tcm_partner"/>
</dbReference>
<dbReference type="RefSeq" id="WP_086470151.1">
    <property type="nucleotide sequence ID" value="NZ_FXWK01000001.1"/>
</dbReference>
<dbReference type="EMBL" id="FXWK01000001">
    <property type="protein sequence ID" value="SMQ70296.1"/>
    <property type="molecule type" value="Genomic_DNA"/>
</dbReference>
<reference evidence="2" key="1">
    <citation type="submission" date="2017-04" db="EMBL/GenBank/DDBJ databases">
        <authorList>
            <person name="Varghese N."/>
            <person name="Submissions S."/>
        </authorList>
    </citation>
    <scope>NUCLEOTIDE SEQUENCE [LARGE SCALE GENOMIC DNA]</scope>
</reference>
<sequence>MRKPFRGSIDTDAKLKRLRDYLQHYSIALKDQGFARIYIDAFAGTGSKTETRASLPLFDGDQAQSQEVDTPGSARIALSIDPPFHTLALIEQDAGRFAELQKLKEEFPDRKIAIKHGDANESVKKICAGVQWHKANGPIRGMRGVVFLDPFGMEVEWATVEAIANTQALDCWYFFPLSGLYRNAPHDPTKLDAGKQQSLDRVLGTRDWREKWYQHDFEKRTLFEDEQQAIRRSDVDAIEAYVKSRLQSVFKGLVMDPVRLRHNNGAPMASLFFAVSNPKPAAVALAKRIASYILK</sequence>
<gene>
    <name evidence="1" type="ORF">SAMN06295905_1872</name>
</gene>
<proteinExistence type="predicted"/>
<dbReference type="AlphaFoldDB" id="A0A1Y6F7B2"/>
<evidence type="ECO:0000313" key="1">
    <source>
        <dbReference type="EMBL" id="SMQ70296.1"/>
    </source>
</evidence>
<name>A0A1Y6F7B2_9HYPH</name>
<organism evidence="1 2">
    <name type="scientific">Devosia lucknowensis</name>
    <dbReference type="NCBI Taxonomy" id="1096929"/>
    <lineage>
        <taxon>Bacteria</taxon>
        <taxon>Pseudomonadati</taxon>
        <taxon>Pseudomonadota</taxon>
        <taxon>Alphaproteobacteria</taxon>
        <taxon>Hyphomicrobiales</taxon>
        <taxon>Devosiaceae</taxon>
        <taxon>Devosia</taxon>
    </lineage>
</organism>
<dbReference type="Proteomes" id="UP000194474">
    <property type="component" value="Unassembled WGS sequence"/>
</dbReference>
<dbReference type="NCBIfam" id="TIGR04474">
    <property type="entry name" value="tcm_partner"/>
    <property type="match status" value="1"/>
</dbReference>